<dbReference type="Pfam" id="PF00528">
    <property type="entry name" value="BPD_transp_1"/>
    <property type="match status" value="1"/>
</dbReference>
<dbReference type="RefSeq" id="WP_016176147.1">
    <property type="nucleotide sequence ID" value="NZ_KE136391.1"/>
</dbReference>
<feature type="transmembrane region" description="Helical" evidence="9">
    <location>
        <begin position="20"/>
        <end position="43"/>
    </location>
</feature>
<evidence type="ECO:0000256" key="9">
    <source>
        <dbReference type="RuleBase" id="RU363032"/>
    </source>
</evidence>
<evidence type="ECO:0000256" key="8">
    <source>
        <dbReference type="ARBA" id="ARBA00023136"/>
    </source>
</evidence>
<dbReference type="SUPFAM" id="SSF161098">
    <property type="entry name" value="MetI-like"/>
    <property type="match status" value="1"/>
</dbReference>
<comment type="caution">
    <text evidence="11">The sequence shown here is derived from an EMBL/GenBank/DDBJ whole genome shotgun (WGS) entry which is preliminary data.</text>
</comment>
<keyword evidence="3 9" id="KW-0813">Transport</keyword>
<name>S0P1M3_9ENTE</name>
<keyword evidence="7 9" id="KW-1133">Transmembrane helix</keyword>
<proteinExistence type="inferred from homology"/>
<dbReference type="InterPro" id="IPR043429">
    <property type="entry name" value="ArtM/GltK/GlnP/TcyL/YhdX-like"/>
</dbReference>
<dbReference type="GO" id="GO:0043190">
    <property type="term" value="C:ATP-binding cassette (ABC) transporter complex"/>
    <property type="evidence" value="ECO:0007669"/>
    <property type="project" value="InterPro"/>
</dbReference>
<evidence type="ECO:0000256" key="7">
    <source>
        <dbReference type="ARBA" id="ARBA00022989"/>
    </source>
</evidence>
<evidence type="ECO:0000313" key="12">
    <source>
        <dbReference type="Proteomes" id="UP000014136"/>
    </source>
</evidence>
<evidence type="ECO:0000259" key="10">
    <source>
        <dbReference type="PROSITE" id="PS50928"/>
    </source>
</evidence>
<keyword evidence="12" id="KW-1185">Reference proteome</keyword>
<dbReference type="GO" id="GO:0006865">
    <property type="term" value="P:amino acid transport"/>
    <property type="evidence" value="ECO:0007669"/>
    <property type="project" value="UniProtKB-KW"/>
</dbReference>
<sequence>MERVLTFLERFSNYLVQGTLMTLTLSILTMILAIFLGMLIATMRMSKKKIIKRIAVLYIEVIRALPILVLLSIFFYGLPLTGVRFPDAIVFGVEMSRFIAAVIALSVGSSVYIAEIFRSGIQSIDPGQTEGGRSIGFSRLQTMYYIVFPQALRNILPALGNEFASTIKASSQASVIGIADLMYQANVIRGISYQPFAPILAIALIYLVLSVIITRLIVFMEIKLKRTNRGGTTV</sequence>
<dbReference type="InterPro" id="IPR035906">
    <property type="entry name" value="MetI-like_sf"/>
</dbReference>
<evidence type="ECO:0000256" key="2">
    <source>
        <dbReference type="ARBA" id="ARBA00010072"/>
    </source>
</evidence>
<dbReference type="HOGENOM" id="CLU_019602_1_1_9"/>
<feature type="transmembrane region" description="Helical" evidence="9">
    <location>
        <begin position="196"/>
        <end position="218"/>
    </location>
</feature>
<protein>
    <recommendedName>
        <fullName evidence="10">ABC transmembrane type-1 domain-containing protein</fullName>
    </recommendedName>
</protein>
<comment type="subcellular location">
    <subcellularLocation>
        <location evidence="1 9">Cell membrane</location>
        <topology evidence="1 9">Multi-pass membrane protein</topology>
    </subcellularLocation>
</comment>
<keyword evidence="5 9" id="KW-0812">Transmembrane</keyword>
<dbReference type="Proteomes" id="UP000014136">
    <property type="component" value="Unassembled WGS sequence"/>
</dbReference>
<evidence type="ECO:0000256" key="3">
    <source>
        <dbReference type="ARBA" id="ARBA00022448"/>
    </source>
</evidence>
<dbReference type="InterPro" id="IPR010065">
    <property type="entry name" value="AA_ABC_transptr_permease_3TM"/>
</dbReference>
<evidence type="ECO:0000256" key="6">
    <source>
        <dbReference type="ARBA" id="ARBA00022970"/>
    </source>
</evidence>
<dbReference type="PROSITE" id="PS50928">
    <property type="entry name" value="ABC_TM1"/>
    <property type="match status" value="1"/>
</dbReference>
<dbReference type="PANTHER" id="PTHR30614">
    <property type="entry name" value="MEMBRANE COMPONENT OF AMINO ACID ABC TRANSPORTER"/>
    <property type="match status" value="1"/>
</dbReference>
<dbReference type="InterPro" id="IPR000515">
    <property type="entry name" value="MetI-like"/>
</dbReference>
<keyword evidence="8 9" id="KW-0472">Membrane</keyword>
<organism evidence="11 12">
    <name type="scientific">Enterococcus saccharolyticus subsp. saccharolyticus ATCC 43076</name>
    <dbReference type="NCBI Taxonomy" id="1139996"/>
    <lineage>
        <taxon>Bacteria</taxon>
        <taxon>Bacillati</taxon>
        <taxon>Bacillota</taxon>
        <taxon>Bacilli</taxon>
        <taxon>Lactobacillales</taxon>
        <taxon>Enterococcaceae</taxon>
        <taxon>Enterococcus</taxon>
    </lineage>
</organism>
<evidence type="ECO:0000256" key="1">
    <source>
        <dbReference type="ARBA" id="ARBA00004651"/>
    </source>
</evidence>
<dbReference type="CDD" id="cd06261">
    <property type="entry name" value="TM_PBP2"/>
    <property type="match status" value="1"/>
</dbReference>
<dbReference type="eggNOG" id="COG0765">
    <property type="taxonomic scope" value="Bacteria"/>
</dbReference>
<keyword evidence="4" id="KW-1003">Cell membrane</keyword>
<dbReference type="Gene3D" id="1.10.3720.10">
    <property type="entry name" value="MetI-like"/>
    <property type="match status" value="1"/>
</dbReference>
<feature type="transmembrane region" description="Helical" evidence="9">
    <location>
        <begin position="55"/>
        <end position="78"/>
    </location>
</feature>
<keyword evidence="6" id="KW-0029">Amino-acid transport</keyword>
<dbReference type="PANTHER" id="PTHR30614:SF20">
    <property type="entry name" value="GLUTAMINE TRANSPORT SYSTEM PERMEASE PROTEIN GLNP"/>
    <property type="match status" value="1"/>
</dbReference>
<gene>
    <name evidence="11" type="ORF">OMQ_02394</name>
</gene>
<evidence type="ECO:0000313" key="11">
    <source>
        <dbReference type="EMBL" id="EOT25924.1"/>
    </source>
</evidence>
<feature type="domain" description="ABC transmembrane type-1" evidence="10">
    <location>
        <begin position="19"/>
        <end position="217"/>
    </location>
</feature>
<dbReference type="PATRIC" id="fig|1139996.3.peg.2349"/>
<accession>S0P1M3</accession>
<dbReference type="AlphaFoldDB" id="S0P1M3"/>
<reference evidence="11 12" key="1">
    <citation type="submission" date="2013-03" db="EMBL/GenBank/DDBJ databases">
        <title>The Genome Sequence of Enterococcus saccharolyticus ATCC_43076 (Illumina only assembly).</title>
        <authorList>
            <consortium name="The Broad Institute Genomics Platform"/>
            <consortium name="The Broad Institute Genome Sequencing Center for Infectious Disease"/>
            <person name="Earl A."/>
            <person name="Russ C."/>
            <person name="Gilmore M."/>
            <person name="Surin D."/>
            <person name="Walker B."/>
            <person name="Young S."/>
            <person name="Zeng Q."/>
            <person name="Gargeya S."/>
            <person name="Fitzgerald M."/>
            <person name="Haas B."/>
            <person name="Abouelleil A."/>
            <person name="Allen A.W."/>
            <person name="Alvarado L."/>
            <person name="Arachchi H.M."/>
            <person name="Berlin A.M."/>
            <person name="Chapman S.B."/>
            <person name="Gainer-Dewar J."/>
            <person name="Goldberg J."/>
            <person name="Griggs A."/>
            <person name="Gujja S."/>
            <person name="Hansen M."/>
            <person name="Howarth C."/>
            <person name="Imamovic A."/>
            <person name="Ireland A."/>
            <person name="Larimer J."/>
            <person name="McCowan C."/>
            <person name="Murphy C."/>
            <person name="Pearson M."/>
            <person name="Poon T.W."/>
            <person name="Priest M."/>
            <person name="Roberts A."/>
            <person name="Saif S."/>
            <person name="Shea T."/>
            <person name="Sisk P."/>
            <person name="Sykes S."/>
            <person name="Wortman J."/>
            <person name="Nusbaum C."/>
            <person name="Birren B."/>
        </authorList>
    </citation>
    <scope>NUCLEOTIDE SEQUENCE [LARGE SCALE GENOMIC DNA]</scope>
    <source>
        <strain evidence="11 12">ATCC 43076</strain>
    </source>
</reference>
<evidence type="ECO:0000256" key="4">
    <source>
        <dbReference type="ARBA" id="ARBA00022475"/>
    </source>
</evidence>
<comment type="similarity">
    <text evidence="2">Belongs to the binding-protein-dependent transport system permease family. HisMQ subfamily.</text>
</comment>
<evidence type="ECO:0000256" key="5">
    <source>
        <dbReference type="ARBA" id="ARBA00022692"/>
    </source>
</evidence>
<dbReference type="OrthoDB" id="9805999at2"/>
<dbReference type="EMBL" id="AHYT01000012">
    <property type="protein sequence ID" value="EOT25924.1"/>
    <property type="molecule type" value="Genomic_DNA"/>
</dbReference>
<dbReference type="GO" id="GO:0022857">
    <property type="term" value="F:transmembrane transporter activity"/>
    <property type="evidence" value="ECO:0007669"/>
    <property type="project" value="InterPro"/>
</dbReference>
<dbReference type="STRING" id="41997.RV16_GL000060"/>
<dbReference type="NCBIfam" id="TIGR01726">
    <property type="entry name" value="HEQRo_perm_3TM"/>
    <property type="match status" value="1"/>
</dbReference>